<dbReference type="Gene3D" id="3.30.420.40">
    <property type="match status" value="2"/>
</dbReference>
<accession>A0A7Y3XY65</accession>
<dbReference type="AlphaFoldDB" id="A0A7Y3XY65"/>
<protein>
    <submittedName>
        <fullName evidence="1">Type IV pilus assembly protein PilM</fullName>
    </submittedName>
</protein>
<dbReference type="RefSeq" id="WP_171302812.1">
    <property type="nucleotide sequence ID" value="NZ_JABFIF010000002.1"/>
</dbReference>
<sequence length="348" mass="39817">MFSKKVLSIDMGSKNTKIVIGEYKKNKLYIDNTIMIPTPSNSLEDGNIINKDKIVEALDNILGMNEINIKDVYFTTNSKEIINREMIVPKAEEDELDTVVEFEVQQYLPIILDNYVIQYQVLEEIKGESEEASIDKLRIMVVAYPKSMVEQYLSLADELELNPKVLDVNFNAISKLFKNNIETIALVDIGAESININIVSNGKIEFTRIIQKAGDLLDKTIAFRYDLDIEEGEKRKKQYVDLREDNEDNKEQVLEELNTVVKEKLNEIIEDVGKVVQFYKNKNVGNKIDKIYIYGGGSRLKGIEEYSEAILNIPVVKINSMTNVVLGKNFNEEDLDYYLNSIGAIIRF</sequence>
<dbReference type="Gene3D" id="3.30.1490.300">
    <property type="match status" value="1"/>
</dbReference>
<dbReference type="PANTHER" id="PTHR32432:SF3">
    <property type="entry name" value="ETHANOLAMINE UTILIZATION PROTEIN EUTJ"/>
    <property type="match status" value="1"/>
</dbReference>
<dbReference type="CDD" id="cd24049">
    <property type="entry name" value="ASKHA_NBD_PilM"/>
    <property type="match status" value="1"/>
</dbReference>
<dbReference type="SUPFAM" id="SSF53067">
    <property type="entry name" value="Actin-like ATPase domain"/>
    <property type="match status" value="2"/>
</dbReference>
<evidence type="ECO:0000313" key="1">
    <source>
        <dbReference type="EMBL" id="NOH15262.1"/>
    </source>
</evidence>
<comment type="caution">
    <text evidence="1">The sequence shown here is derived from an EMBL/GenBank/DDBJ whole genome shotgun (WGS) entry which is preliminary data.</text>
</comment>
<organism evidence="1 2">
    <name type="scientific">Clostridium cochlearium</name>
    <dbReference type="NCBI Taxonomy" id="1494"/>
    <lineage>
        <taxon>Bacteria</taxon>
        <taxon>Bacillati</taxon>
        <taxon>Bacillota</taxon>
        <taxon>Clostridia</taxon>
        <taxon>Eubacteriales</taxon>
        <taxon>Clostridiaceae</taxon>
        <taxon>Clostridium</taxon>
    </lineage>
</organism>
<reference evidence="1 2" key="1">
    <citation type="submission" date="2020-05" db="EMBL/GenBank/DDBJ databases">
        <title>Draft genome sequence of Clostridium cochlearium strain AGROS13 isolated from a sheep dairy farm in New Zealand.</title>
        <authorList>
            <person name="Gupta T.B."/>
            <person name="Jauregui R."/>
            <person name="Risson A.N."/>
            <person name="Brightwell G."/>
            <person name="Maclean P."/>
        </authorList>
    </citation>
    <scope>NUCLEOTIDE SEQUENCE [LARGE SCALE GENOMIC DNA]</scope>
    <source>
        <strain evidence="1 2">AGROS13</strain>
    </source>
</reference>
<dbReference type="EMBL" id="JABFIF010000002">
    <property type="protein sequence ID" value="NOH15262.1"/>
    <property type="molecule type" value="Genomic_DNA"/>
</dbReference>
<dbReference type="InterPro" id="IPR005883">
    <property type="entry name" value="PilM"/>
</dbReference>
<proteinExistence type="predicted"/>
<dbReference type="PIRSF" id="PIRSF019169">
    <property type="entry name" value="PilM"/>
    <property type="match status" value="1"/>
</dbReference>
<dbReference type="PANTHER" id="PTHR32432">
    <property type="entry name" value="CELL DIVISION PROTEIN FTSA-RELATED"/>
    <property type="match status" value="1"/>
</dbReference>
<dbReference type="InterPro" id="IPR050696">
    <property type="entry name" value="FtsA/MreB"/>
</dbReference>
<dbReference type="Pfam" id="PF11104">
    <property type="entry name" value="PilM_2"/>
    <property type="match status" value="1"/>
</dbReference>
<name>A0A7Y3XY65_CLOCO</name>
<dbReference type="Proteomes" id="UP000528432">
    <property type="component" value="Unassembled WGS sequence"/>
</dbReference>
<dbReference type="InterPro" id="IPR043129">
    <property type="entry name" value="ATPase_NBD"/>
</dbReference>
<dbReference type="NCBIfam" id="TIGR01175">
    <property type="entry name" value="pilM"/>
    <property type="match status" value="1"/>
</dbReference>
<evidence type="ECO:0000313" key="2">
    <source>
        <dbReference type="Proteomes" id="UP000528432"/>
    </source>
</evidence>
<gene>
    <name evidence="1" type="primary">pilM</name>
    <name evidence="1" type="ORF">HMJ28_02440</name>
</gene>